<dbReference type="GO" id="GO:0004568">
    <property type="term" value="F:chitinase activity"/>
    <property type="evidence" value="ECO:0007669"/>
    <property type="project" value="TreeGrafter"/>
</dbReference>
<evidence type="ECO:0000256" key="3">
    <source>
        <dbReference type="SAM" id="SignalP"/>
    </source>
</evidence>
<organism evidence="5 6">
    <name type="scientific">Penicillium hetheringtonii</name>
    <dbReference type="NCBI Taxonomy" id="911720"/>
    <lineage>
        <taxon>Eukaryota</taxon>
        <taxon>Fungi</taxon>
        <taxon>Dikarya</taxon>
        <taxon>Ascomycota</taxon>
        <taxon>Pezizomycotina</taxon>
        <taxon>Eurotiomycetes</taxon>
        <taxon>Eurotiomycetidae</taxon>
        <taxon>Eurotiales</taxon>
        <taxon>Aspergillaceae</taxon>
        <taxon>Penicillium</taxon>
    </lineage>
</organism>
<protein>
    <submittedName>
        <fullName evidence="5">Chitinase 1</fullName>
    </submittedName>
</protein>
<dbReference type="Proteomes" id="UP001216150">
    <property type="component" value="Unassembled WGS sequence"/>
</dbReference>
<dbReference type="InterPro" id="IPR017853">
    <property type="entry name" value="GH"/>
</dbReference>
<feature type="chain" id="PRO_5042187738" evidence="3">
    <location>
        <begin position="20"/>
        <end position="339"/>
    </location>
</feature>
<dbReference type="GO" id="GO:0005576">
    <property type="term" value="C:extracellular region"/>
    <property type="evidence" value="ECO:0007669"/>
    <property type="project" value="TreeGrafter"/>
</dbReference>
<gene>
    <name evidence="5" type="ORF">N7450_003949</name>
</gene>
<dbReference type="InterPro" id="IPR050542">
    <property type="entry name" value="Glycosyl_Hydrlase18_Chitinase"/>
</dbReference>
<dbReference type="AlphaFoldDB" id="A0AAD6DQF6"/>
<keyword evidence="6" id="KW-1185">Reference proteome</keyword>
<feature type="domain" description="GH18" evidence="4">
    <location>
        <begin position="25"/>
        <end position="339"/>
    </location>
</feature>
<comment type="caution">
    <text evidence="5">The sequence shown here is derived from an EMBL/GenBank/DDBJ whole genome shotgun (WGS) entry which is preliminary data.</text>
</comment>
<accession>A0AAD6DQF6</accession>
<dbReference type="SUPFAM" id="SSF51445">
    <property type="entry name" value="(Trans)glycosidases"/>
    <property type="match status" value="1"/>
</dbReference>
<dbReference type="Pfam" id="PF00704">
    <property type="entry name" value="Glyco_hydro_18"/>
    <property type="match status" value="1"/>
</dbReference>
<evidence type="ECO:0000313" key="6">
    <source>
        <dbReference type="Proteomes" id="UP001216150"/>
    </source>
</evidence>
<name>A0AAD6DQF6_9EURO</name>
<keyword evidence="1" id="KW-0378">Hydrolase</keyword>
<keyword evidence="2" id="KW-0326">Glycosidase</keyword>
<sequence>MLARTALTFTAFFLGLGTAMELPSPLLVTYWGQGPNSSLQKPLRSYCDLGYNVVVLGFINQFGNDTFNMQMDSVSCSTGATSGCAVIERDIAYCQSKGVKILMSMGGATVHDCGESCKGKYRFDSADQANKTAKKMHDLFFSGTDNERPFGDVQLDGVDLDIGKSLPRLPLICILNEVTSTEDPGKQYFYDMFVERLRELQCPKDLIVSAAPECHHGCSSNCNALEQTVKFTAFDYLFVQFYNDPTCSLLEPGFNSSLDYWGNLQGPNSETLIVLGVPGDSKPWDVSDAQYFVQADQVVSIYKGQHAKNERVAGIGIWQASSNTSEPAFFPAIYRGLGE</sequence>
<evidence type="ECO:0000256" key="2">
    <source>
        <dbReference type="ARBA" id="ARBA00023295"/>
    </source>
</evidence>
<dbReference type="GO" id="GO:0005975">
    <property type="term" value="P:carbohydrate metabolic process"/>
    <property type="evidence" value="ECO:0007669"/>
    <property type="project" value="InterPro"/>
</dbReference>
<feature type="signal peptide" evidence="3">
    <location>
        <begin position="1"/>
        <end position="19"/>
    </location>
</feature>
<keyword evidence="3" id="KW-0732">Signal</keyword>
<dbReference type="PANTHER" id="PTHR45708">
    <property type="entry name" value="ENDOCHITINASE"/>
    <property type="match status" value="1"/>
</dbReference>
<proteinExistence type="predicted"/>
<evidence type="ECO:0000313" key="5">
    <source>
        <dbReference type="EMBL" id="KAJ5589977.1"/>
    </source>
</evidence>
<dbReference type="EMBL" id="JAQJAC010000003">
    <property type="protein sequence ID" value="KAJ5589977.1"/>
    <property type="molecule type" value="Genomic_DNA"/>
</dbReference>
<reference evidence="5 6" key="1">
    <citation type="journal article" date="2023" name="IMA Fungus">
        <title>Comparative genomic study of the Penicillium genus elucidates a diverse pangenome and 15 lateral gene transfer events.</title>
        <authorList>
            <person name="Petersen C."/>
            <person name="Sorensen T."/>
            <person name="Nielsen M.R."/>
            <person name="Sondergaard T.E."/>
            <person name="Sorensen J.L."/>
            <person name="Fitzpatrick D.A."/>
            <person name="Frisvad J.C."/>
            <person name="Nielsen K.L."/>
        </authorList>
    </citation>
    <scope>NUCLEOTIDE SEQUENCE [LARGE SCALE GENOMIC DNA]</scope>
    <source>
        <strain evidence="5 6">IBT 29057</strain>
    </source>
</reference>
<dbReference type="InterPro" id="IPR001223">
    <property type="entry name" value="Glyco_hydro18_cat"/>
</dbReference>
<dbReference type="PANTHER" id="PTHR45708:SF49">
    <property type="entry name" value="ENDOCHITINASE"/>
    <property type="match status" value="1"/>
</dbReference>
<dbReference type="Gene3D" id="3.20.20.80">
    <property type="entry name" value="Glycosidases"/>
    <property type="match status" value="1"/>
</dbReference>
<evidence type="ECO:0000256" key="1">
    <source>
        <dbReference type="ARBA" id="ARBA00022801"/>
    </source>
</evidence>
<evidence type="ECO:0000259" key="4">
    <source>
        <dbReference type="PROSITE" id="PS51910"/>
    </source>
</evidence>
<dbReference type="PROSITE" id="PS51910">
    <property type="entry name" value="GH18_2"/>
    <property type="match status" value="1"/>
</dbReference>